<organism evidence="2 3">
    <name type="scientific">Mesorhizobium australicum</name>
    <dbReference type="NCBI Taxonomy" id="536018"/>
    <lineage>
        <taxon>Bacteria</taxon>
        <taxon>Pseudomonadati</taxon>
        <taxon>Pseudomonadota</taxon>
        <taxon>Alphaproteobacteria</taxon>
        <taxon>Hyphomicrobiales</taxon>
        <taxon>Phyllobacteriaceae</taxon>
        <taxon>Mesorhizobium</taxon>
    </lineage>
</organism>
<sequence>MRYLSRRLAALMMLCAAASPAGAQTAPSIYDGASPMATCTNMDPPRIACLKTFPKTPSTTRVLIRSVNCYIYSSVRMDRLTLGMTEVQGGPTKKKVFIPIKGETVVNSTYVYTINEPVYFYVGRDRFLELSLSFVTYGMSGAECSIAGEYVQ</sequence>
<proteinExistence type="predicted"/>
<dbReference type="RefSeq" id="WP_085463334.1">
    <property type="nucleotide sequence ID" value="NZ_FXBL01000004.1"/>
</dbReference>
<evidence type="ECO:0000313" key="2">
    <source>
        <dbReference type="EMBL" id="SMH32025.1"/>
    </source>
</evidence>
<dbReference type="Proteomes" id="UP000193083">
    <property type="component" value="Unassembled WGS sequence"/>
</dbReference>
<keyword evidence="3" id="KW-1185">Reference proteome</keyword>
<dbReference type="AlphaFoldDB" id="A0A1X7N5B1"/>
<evidence type="ECO:0000256" key="1">
    <source>
        <dbReference type="SAM" id="SignalP"/>
    </source>
</evidence>
<name>A0A1X7N5B1_9HYPH</name>
<keyword evidence="1" id="KW-0732">Signal</keyword>
<feature type="signal peptide" evidence="1">
    <location>
        <begin position="1"/>
        <end position="23"/>
    </location>
</feature>
<reference evidence="2 3" key="1">
    <citation type="submission" date="2017-04" db="EMBL/GenBank/DDBJ databases">
        <authorList>
            <person name="Afonso C.L."/>
            <person name="Miller P.J."/>
            <person name="Scott M.A."/>
            <person name="Spackman E."/>
            <person name="Goraichik I."/>
            <person name="Dimitrov K.M."/>
            <person name="Suarez D.L."/>
            <person name="Swayne D.E."/>
        </authorList>
    </citation>
    <scope>NUCLEOTIDE SEQUENCE [LARGE SCALE GENOMIC DNA]</scope>
    <source>
        <strain evidence="2 3">B5P</strain>
    </source>
</reference>
<evidence type="ECO:0000313" key="3">
    <source>
        <dbReference type="Proteomes" id="UP000193083"/>
    </source>
</evidence>
<accession>A0A1X7N5B1</accession>
<dbReference type="EMBL" id="FXBL01000004">
    <property type="protein sequence ID" value="SMH32025.1"/>
    <property type="molecule type" value="Genomic_DNA"/>
</dbReference>
<protein>
    <recommendedName>
        <fullName evidence="4">Secreted protein</fullName>
    </recommendedName>
</protein>
<feature type="chain" id="PRO_5013072821" description="Secreted protein" evidence="1">
    <location>
        <begin position="24"/>
        <end position="152"/>
    </location>
</feature>
<evidence type="ECO:0008006" key="4">
    <source>
        <dbReference type="Google" id="ProtNLM"/>
    </source>
</evidence>
<gene>
    <name evidence="2" type="ORF">SAMN02982922_1226</name>
</gene>